<evidence type="ECO:0008006" key="3">
    <source>
        <dbReference type="Google" id="ProtNLM"/>
    </source>
</evidence>
<organism evidence="1 2">
    <name type="scientific">Paenibacillus amylolyticus</name>
    <dbReference type="NCBI Taxonomy" id="1451"/>
    <lineage>
        <taxon>Bacteria</taxon>
        <taxon>Bacillati</taxon>
        <taxon>Bacillota</taxon>
        <taxon>Bacilli</taxon>
        <taxon>Bacillales</taxon>
        <taxon>Paenibacillaceae</taxon>
        <taxon>Paenibacillus</taxon>
    </lineage>
</organism>
<sequence>MIPTVGDIYCVYVEKLQQYAACQVTGLKETEGKTSDTLASVLQLDWTGDQLPNEMQLHQMKPLICNFYFWNDRVDHSFVSAIVPSQYVLVGNLPPLYTKETNTYGGGWPIGEKLYLQREWEGIDAIRRSQFKQAVDDDEEVMIGDRVMRRSTSTLRDFSPKSEEDVTELAKLPCLTHIEMNGYTESIFPFIEDNPFINELHIIDHGQTILDISKSHLTKLIVDVSGLRELILNTKMTSLNFTGELSPDLRIVAHEDGKCITLNVPSSLPQVTGISRLEGLYIRDISELNLEPLVQYYPELSELRLWGKPGNVSNIETIQQWANLQTFTTYDLFGFNGEQFPDPEQLPELTTLWLTSLPADAAKLIKTKYKKFAAAGLDIEIIKARKPEWLAENLNNPFRDWDGRDHIKAVHAKKATQLFKQCLKEIRQLSQGPMDQESIHKQLVSMVEDYTQTFNKMDAKTGFIETIEREEIYVVLTELLDQLQQNLELRQDDSFKVNHEELYEIFDCLRDF</sequence>
<evidence type="ECO:0000313" key="2">
    <source>
        <dbReference type="Proteomes" id="UP000187134"/>
    </source>
</evidence>
<reference evidence="1 2" key="1">
    <citation type="submission" date="2016-11" db="EMBL/GenBank/DDBJ databases">
        <title>Paenibacillus species isolates.</title>
        <authorList>
            <person name="Beno S.M."/>
        </authorList>
    </citation>
    <scope>NUCLEOTIDE SEQUENCE [LARGE SCALE GENOMIC DNA]</scope>
    <source>
        <strain evidence="1 2">FSL H8-0246</strain>
    </source>
</reference>
<dbReference type="SUPFAM" id="SSF52058">
    <property type="entry name" value="L domain-like"/>
    <property type="match status" value="1"/>
</dbReference>
<dbReference type="InterPro" id="IPR032675">
    <property type="entry name" value="LRR_dom_sf"/>
</dbReference>
<comment type="caution">
    <text evidence="1">The sequence shown here is derived from an EMBL/GenBank/DDBJ whole genome shotgun (WGS) entry which is preliminary data.</text>
</comment>
<dbReference type="AlphaFoldDB" id="A0A1R1BZL4"/>
<evidence type="ECO:0000313" key="1">
    <source>
        <dbReference type="EMBL" id="OMF15237.1"/>
    </source>
</evidence>
<dbReference type="Proteomes" id="UP000187134">
    <property type="component" value="Unassembled WGS sequence"/>
</dbReference>
<name>A0A1R1BZL4_PAEAM</name>
<accession>A0A1R1BZL4</accession>
<dbReference type="OrthoDB" id="6556030at2"/>
<protein>
    <recommendedName>
        <fullName evidence="3">Gliding motility protein</fullName>
    </recommendedName>
</protein>
<gene>
    <name evidence="1" type="ORF">BK131_10140</name>
</gene>
<dbReference type="EMBL" id="MRTJ01000002">
    <property type="protein sequence ID" value="OMF15237.1"/>
    <property type="molecule type" value="Genomic_DNA"/>
</dbReference>
<proteinExistence type="predicted"/>
<dbReference type="Gene3D" id="3.80.10.10">
    <property type="entry name" value="Ribonuclease Inhibitor"/>
    <property type="match status" value="1"/>
</dbReference>